<organism evidence="9 10">
    <name type="scientific">Nonomuraea glycinis</name>
    <dbReference type="NCBI Taxonomy" id="2047744"/>
    <lineage>
        <taxon>Bacteria</taxon>
        <taxon>Bacillati</taxon>
        <taxon>Actinomycetota</taxon>
        <taxon>Actinomycetes</taxon>
        <taxon>Streptosporangiales</taxon>
        <taxon>Streptosporangiaceae</taxon>
        <taxon>Nonomuraea</taxon>
    </lineage>
</organism>
<evidence type="ECO:0000256" key="2">
    <source>
        <dbReference type="ARBA" id="ARBA00022670"/>
    </source>
</evidence>
<evidence type="ECO:0000256" key="6">
    <source>
        <dbReference type="RuleBase" id="RU003355"/>
    </source>
</evidence>
<dbReference type="InterPro" id="IPR015500">
    <property type="entry name" value="Peptidase_S8_subtilisin-rel"/>
</dbReference>
<dbReference type="Proteomes" id="UP000660745">
    <property type="component" value="Unassembled WGS sequence"/>
</dbReference>
<evidence type="ECO:0000256" key="3">
    <source>
        <dbReference type="ARBA" id="ARBA00022801"/>
    </source>
</evidence>
<evidence type="ECO:0000256" key="1">
    <source>
        <dbReference type="ARBA" id="ARBA00011073"/>
    </source>
</evidence>
<keyword evidence="2 5" id="KW-0645">Protease</keyword>
<dbReference type="SUPFAM" id="SSF52743">
    <property type="entry name" value="Subtilisin-like"/>
    <property type="match status" value="1"/>
</dbReference>
<sequence>MSGNGTSKNPGRQPRPRPTGRGKAGQEPAQEPVRPRLRRYMAAVLPQPYLEAKGLSTPSLDPAALHDLLDRDPQVEVRRRVEAPVRMSALAAGSVTLGGLTVADMTGEYAEALSRQLPQIHIERDRLLTYTDVSLMPRRDTRRQLILPVGVESSFTFLIVDTDGIPMPNAAILVNGYLWPAQAVTGPDGRATITLTGETADSIASVQVKPVGGHWGRILDRPALREDGDNLVVLKKLSDTLPGFPDKQAFGWGQEAMQLHRLPPNFRGAGAKVAIVDSGVAVEHPDLAGRVNAGLDLSERKEAGWTVDTVHHGSHCAGIITGADTGRGVVGFAVEAEVHACKIFPGGRLSDLIEAIDYCIDKEIDVINLSLGTKEFSPLVAAKLEEARAAGVACIVAAGNDSGPVNFPGNMPTVLAVAAIGKTDAFPAGSTHADQIRPPQAFDGYFSPAFTCFGPEVDVCAPGVAILSAIPSTEYAAWDGTSMAAPHVSGLAALIVAHHGDFQGEYAARDARRVDRLFDIIRSSCTPLQLGDPNRTGAGLPDAIRALAPALTGVPAHSPLDQLTQEMQAAGLLASYQQPQNGMPMTALTRLHEEMVAAGLINHY</sequence>
<dbReference type="InterPro" id="IPR023827">
    <property type="entry name" value="Peptidase_S8_Asp-AS"/>
</dbReference>
<dbReference type="Gene3D" id="3.40.50.200">
    <property type="entry name" value="Peptidase S8/S53 domain"/>
    <property type="match status" value="1"/>
</dbReference>
<dbReference type="GO" id="GO:0004252">
    <property type="term" value="F:serine-type endopeptidase activity"/>
    <property type="evidence" value="ECO:0007669"/>
    <property type="project" value="UniProtKB-UniRule"/>
</dbReference>
<feature type="active site" description="Charge relay system" evidence="5">
    <location>
        <position position="277"/>
    </location>
</feature>
<name>A0A918ADL2_9ACTN</name>
<dbReference type="InterPro" id="IPR022398">
    <property type="entry name" value="Peptidase_S8_His-AS"/>
</dbReference>
<dbReference type="GO" id="GO:0006508">
    <property type="term" value="P:proteolysis"/>
    <property type="evidence" value="ECO:0007669"/>
    <property type="project" value="UniProtKB-KW"/>
</dbReference>
<protein>
    <recommendedName>
        <fullName evidence="8">Peptidase S8/S53 domain-containing protein</fullName>
    </recommendedName>
</protein>
<dbReference type="PROSITE" id="PS51892">
    <property type="entry name" value="SUBTILASE"/>
    <property type="match status" value="1"/>
</dbReference>
<reference evidence="9" key="1">
    <citation type="journal article" date="2014" name="Int. J. Syst. Evol. Microbiol.">
        <title>Complete genome sequence of Corynebacterium casei LMG S-19264T (=DSM 44701T), isolated from a smear-ripened cheese.</title>
        <authorList>
            <consortium name="US DOE Joint Genome Institute (JGI-PGF)"/>
            <person name="Walter F."/>
            <person name="Albersmeier A."/>
            <person name="Kalinowski J."/>
            <person name="Ruckert C."/>
        </authorList>
    </citation>
    <scope>NUCLEOTIDE SEQUENCE</scope>
    <source>
        <strain evidence="9">CGMCC 4.7430</strain>
    </source>
</reference>
<dbReference type="PROSITE" id="PS00136">
    <property type="entry name" value="SUBTILASE_ASP"/>
    <property type="match status" value="1"/>
</dbReference>
<reference evidence="9" key="2">
    <citation type="submission" date="2020-09" db="EMBL/GenBank/DDBJ databases">
        <authorList>
            <person name="Sun Q."/>
            <person name="Zhou Y."/>
        </authorList>
    </citation>
    <scope>NUCLEOTIDE SEQUENCE</scope>
    <source>
        <strain evidence="9">CGMCC 4.7430</strain>
    </source>
</reference>
<dbReference type="PANTHER" id="PTHR43806:SF11">
    <property type="entry name" value="CEREVISIN-RELATED"/>
    <property type="match status" value="1"/>
</dbReference>
<dbReference type="PANTHER" id="PTHR43806">
    <property type="entry name" value="PEPTIDASE S8"/>
    <property type="match status" value="1"/>
</dbReference>
<evidence type="ECO:0000313" key="9">
    <source>
        <dbReference type="EMBL" id="GGP17201.1"/>
    </source>
</evidence>
<feature type="active site" description="Charge relay system" evidence="5">
    <location>
        <position position="312"/>
    </location>
</feature>
<dbReference type="InterPro" id="IPR023828">
    <property type="entry name" value="Peptidase_S8_Ser-AS"/>
</dbReference>
<feature type="region of interest" description="Disordered" evidence="7">
    <location>
        <begin position="1"/>
        <end position="35"/>
    </location>
</feature>
<gene>
    <name evidence="9" type="ORF">GCM10012278_84080</name>
</gene>
<dbReference type="RefSeq" id="WP_189144359.1">
    <property type="nucleotide sequence ID" value="NZ_BMNK01000023.1"/>
</dbReference>
<keyword evidence="10" id="KW-1185">Reference proteome</keyword>
<dbReference type="PRINTS" id="PR00723">
    <property type="entry name" value="SUBTILISIN"/>
</dbReference>
<keyword evidence="4 5" id="KW-0720">Serine protease</keyword>
<feature type="active site" description="Charge relay system" evidence="5">
    <location>
        <position position="482"/>
    </location>
</feature>
<dbReference type="InterPro" id="IPR000209">
    <property type="entry name" value="Peptidase_S8/S53_dom"/>
</dbReference>
<evidence type="ECO:0000313" key="10">
    <source>
        <dbReference type="Proteomes" id="UP000660745"/>
    </source>
</evidence>
<dbReference type="Pfam" id="PF00082">
    <property type="entry name" value="Peptidase_S8"/>
    <property type="match status" value="1"/>
</dbReference>
<feature type="domain" description="Peptidase S8/S53" evidence="8">
    <location>
        <begin position="268"/>
        <end position="503"/>
    </location>
</feature>
<evidence type="ECO:0000256" key="4">
    <source>
        <dbReference type="ARBA" id="ARBA00022825"/>
    </source>
</evidence>
<evidence type="ECO:0000256" key="5">
    <source>
        <dbReference type="PROSITE-ProRule" id="PRU01240"/>
    </source>
</evidence>
<comment type="caution">
    <text evidence="9">The sequence shown here is derived from an EMBL/GenBank/DDBJ whole genome shotgun (WGS) entry which is preliminary data.</text>
</comment>
<evidence type="ECO:0000256" key="7">
    <source>
        <dbReference type="SAM" id="MobiDB-lite"/>
    </source>
</evidence>
<dbReference type="InterPro" id="IPR036852">
    <property type="entry name" value="Peptidase_S8/S53_dom_sf"/>
</dbReference>
<proteinExistence type="inferred from homology"/>
<dbReference type="AlphaFoldDB" id="A0A918ADL2"/>
<keyword evidence="3 5" id="KW-0378">Hydrolase</keyword>
<dbReference type="PROSITE" id="PS00137">
    <property type="entry name" value="SUBTILASE_HIS"/>
    <property type="match status" value="1"/>
</dbReference>
<dbReference type="InterPro" id="IPR050131">
    <property type="entry name" value="Peptidase_S8_subtilisin-like"/>
</dbReference>
<comment type="similarity">
    <text evidence="1 5 6">Belongs to the peptidase S8 family.</text>
</comment>
<evidence type="ECO:0000259" key="8">
    <source>
        <dbReference type="Pfam" id="PF00082"/>
    </source>
</evidence>
<dbReference type="PROSITE" id="PS00138">
    <property type="entry name" value="SUBTILASE_SER"/>
    <property type="match status" value="1"/>
</dbReference>
<dbReference type="EMBL" id="BMNK01000023">
    <property type="protein sequence ID" value="GGP17201.1"/>
    <property type="molecule type" value="Genomic_DNA"/>
</dbReference>
<accession>A0A918ADL2</accession>